<dbReference type="Proteomes" id="UP001328107">
    <property type="component" value="Unassembled WGS sequence"/>
</dbReference>
<accession>A0AAN5I4D1</accession>
<proteinExistence type="predicted"/>
<feature type="non-terminal residue" evidence="1">
    <location>
        <position position="1"/>
    </location>
</feature>
<gene>
    <name evidence="1" type="ORF">PMAYCL1PPCAC_21958</name>
</gene>
<evidence type="ECO:0000313" key="1">
    <source>
        <dbReference type="EMBL" id="GMR51763.1"/>
    </source>
</evidence>
<evidence type="ECO:0000313" key="2">
    <source>
        <dbReference type="Proteomes" id="UP001328107"/>
    </source>
</evidence>
<name>A0AAN5I4D1_9BILA</name>
<dbReference type="AlphaFoldDB" id="A0AAN5I4D1"/>
<protein>
    <submittedName>
        <fullName evidence="1">Uncharacterized protein</fullName>
    </submittedName>
</protein>
<reference evidence="2" key="1">
    <citation type="submission" date="2022-10" db="EMBL/GenBank/DDBJ databases">
        <title>Genome assembly of Pristionchus species.</title>
        <authorList>
            <person name="Yoshida K."/>
            <person name="Sommer R.J."/>
        </authorList>
    </citation>
    <scope>NUCLEOTIDE SEQUENCE [LARGE SCALE GENOMIC DNA]</scope>
    <source>
        <strain evidence="2">RS5460</strain>
    </source>
</reference>
<comment type="caution">
    <text evidence="1">The sequence shown here is derived from an EMBL/GenBank/DDBJ whole genome shotgun (WGS) entry which is preliminary data.</text>
</comment>
<keyword evidence="2" id="KW-1185">Reference proteome</keyword>
<sequence length="326" mass="37828">LFPLLSLFSFPHSSSLAMGDDESQYLNWLTYHQCRAGFENSYYFISLVSRVEALFKRAPDPSRPVPPSGVCEVIESLLREEEELGQPSKMLGFFLAESLGFALKEDIGPSDAYERLHQWLPSVLNGSKNPLSDQFHKLTSQSKCFILDIIYKTIDATPPAFDLIGKDSNGNSFHAVGGRLYIEQEINKKLSSQKPPSQYSSQKNWKLMADSEIKWRRIANLMQSFGQEEISEKINTKYDEIRHEQKYEATNWDATHLWLHVNYCRKTIAPFKVSPRKCKNDSICNDENCVFNHYEQYHPMTTKFENDHLEYARMRENQVDLEFKKL</sequence>
<organism evidence="1 2">
    <name type="scientific">Pristionchus mayeri</name>
    <dbReference type="NCBI Taxonomy" id="1317129"/>
    <lineage>
        <taxon>Eukaryota</taxon>
        <taxon>Metazoa</taxon>
        <taxon>Ecdysozoa</taxon>
        <taxon>Nematoda</taxon>
        <taxon>Chromadorea</taxon>
        <taxon>Rhabditida</taxon>
        <taxon>Rhabditina</taxon>
        <taxon>Diplogasteromorpha</taxon>
        <taxon>Diplogasteroidea</taxon>
        <taxon>Neodiplogasteridae</taxon>
        <taxon>Pristionchus</taxon>
    </lineage>
</organism>
<dbReference type="EMBL" id="BTRK01000005">
    <property type="protein sequence ID" value="GMR51763.1"/>
    <property type="molecule type" value="Genomic_DNA"/>
</dbReference>